<dbReference type="Gene3D" id="3.40.250.10">
    <property type="entry name" value="Rhodanese-like domain"/>
    <property type="match status" value="1"/>
</dbReference>
<organism evidence="2 3">
    <name type="scientific">Physcomitrium patens</name>
    <name type="common">Spreading-leaved earth moss</name>
    <name type="synonym">Physcomitrella patens</name>
    <dbReference type="NCBI Taxonomy" id="3218"/>
    <lineage>
        <taxon>Eukaryota</taxon>
        <taxon>Viridiplantae</taxon>
        <taxon>Streptophyta</taxon>
        <taxon>Embryophyta</taxon>
        <taxon>Bryophyta</taxon>
        <taxon>Bryophytina</taxon>
        <taxon>Bryopsida</taxon>
        <taxon>Funariidae</taxon>
        <taxon>Funariales</taxon>
        <taxon>Funariaceae</taxon>
        <taxon>Physcomitrium</taxon>
    </lineage>
</organism>
<dbReference type="SMART" id="SM00450">
    <property type="entry name" value="RHOD"/>
    <property type="match status" value="1"/>
</dbReference>
<keyword evidence="3" id="KW-1185">Reference proteome</keyword>
<dbReference type="PANTHER" id="PTHR45431">
    <property type="entry name" value="RHODANESE-LIKE DOMAIN-CONTAINING PROTEIN 15, CHLOROPLASTIC"/>
    <property type="match status" value="1"/>
</dbReference>
<evidence type="ECO:0000259" key="1">
    <source>
        <dbReference type="PROSITE" id="PS50206"/>
    </source>
</evidence>
<dbReference type="SUPFAM" id="SSF52821">
    <property type="entry name" value="Rhodanese/Cell cycle control phosphatase"/>
    <property type="match status" value="1"/>
</dbReference>
<reference evidence="2" key="3">
    <citation type="submission" date="2020-12" db="UniProtKB">
        <authorList>
            <consortium name="EnsemblPlants"/>
        </authorList>
    </citation>
    <scope>IDENTIFICATION</scope>
</reference>
<dbReference type="KEGG" id="ppp:112274815"/>
<accession>A0A7I4D9Y9</accession>
<dbReference type="InterPro" id="IPR052367">
    <property type="entry name" value="Thiosulfate_ST/Rhodanese-like"/>
</dbReference>
<sequence length="245" mass="27113">MSLLIASLRAPAAPAASLQNESLASSSGYCVSPKVAQRATLFRRHSHEPASKQLAQPTCYYFDRISRVMKTGGWPSGFKRAFAACFIILLVTVLYRNSMCPMSMLIHRIKASRMQAEHSLRSVPVQVAHEMMNAGHRCLDVRTQEEYLAGHVEGAINIPYLVKCGPGMKKNHRFLEEVEAEFGKDAEIIVGCQSGRRSMMAAAELQAANFNGVTDMGGGYVAWKESGLPVEEVEESRRHQRTLNI</sequence>
<reference evidence="2 3" key="2">
    <citation type="journal article" date="2018" name="Plant J.">
        <title>The Physcomitrella patens chromosome-scale assembly reveals moss genome structure and evolution.</title>
        <authorList>
            <person name="Lang D."/>
            <person name="Ullrich K.K."/>
            <person name="Murat F."/>
            <person name="Fuchs J."/>
            <person name="Jenkins J."/>
            <person name="Haas F.B."/>
            <person name="Piednoel M."/>
            <person name="Gundlach H."/>
            <person name="Van Bel M."/>
            <person name="Meyberg R."/>
            <person name="Vives C."/>
            <person name="Morata J."/>
            <person name="Symeonidi A."/>
            <person name="Hiss M."/>
            <person name="Muchero W."/>
            <person name="Kamisugi Y."/>
            <person name="Saleh O."/>
            <person name="Blanc G."/>
            <person name="Decker E.L."/>
            <person name="van Gessel N."/>
            <person name="Grimwood J."/>
            <person name="Hayes R.D."/>
            <person name="Graham S.W."/>
            <person name="Gunter L.E."/>
            <person name="McDaniel S.F."/>
            <person name="Hoernstein S.N.W."/>
            <person name="Larsson A."/>
            <person name="Li F.W."/>
            <person name="Perroud P.F."/>
            <person name="Phillips J."/>
            <person name="Ranjan P."/>
            <person name="Rokshar D.S."/>
            <person name="Rothfels C.J."/>
            <person name="Schneider L."/>
            <person name="Shu S."/>
            <person name="Stevenson D.W."/>
            <person name="Thummler F."/>
            <person name="Tillich M."/>
            <person name="Villarreal Aguilar J.C."/>
            <person name="Widiez T."/>
            <person name="Wong G.K."/>
            <person name="Wymore A."/>
            <person name="Zhang Y."/>
            <person name="Zimmer A.D."/>
            <person name="Quatrano R.S."/>
            <person name="Mayer K.F.X."/>
            <person name="Goodstein D."/>
            <person name="Casacuberta J.M."/>
            <person name="Vandepoele K."/>
            <person name="Reski R."/>
            <person name="Cuming A.C."/>
            <person name="Tuskan G.A."/>
            <person name="Maumus F."/>
            <person name="Salse J."/>
            <person name="Schmutz J."/>
            <person name="Rensing S.A."/>
        </authorList>
    </citation>
    <scope>NUCLEOTIDE SEQUENCE [LARGE SCALE GENOMIC DNA]</scope>
    <source>
        <strain evidence="2 3">cv. Gransden 2004</strain>
    </source>
</reference>
<dbReference type="AlphaFoldDB" id="A0A7I4D9Y9"/>
<dbReference type="GeneID" id="112274815"/>
<dbReference type="EnsemblPlants" id="Pp3c2_37990V3.8">
    <property type="protein sequence ID" value="Pp3c2_37990V3.8"/>
    <property type="gene ID" value="Pp3c2_37990"/>
</dbReference>
<dbReference type="Gramene" id="Pp3c2_37990V3.8">
    <property type="protein sequence ID" value="Pp3c2_37990V3.8"/>
    <property type="gene ID" value="Pp3c2_37990"/>
</dbReference>
<feature type="domain" description="Rhodanese" evidence="1">
    <location>
        <begin position="132"/>
        <end position="232"/>
    </location>
</feature>
<dbReference type="PROSITE" id="PS50206">
    <property type="entry name" value="RHODANESE_3"/>
    <property type="match status" value="1"/>
</dbReference>
<dbReference type="Proteomes" id="UP000006727">
    <property type="component" value="Chromosome 2"/>
</dbReference>
<dbReference type="Gramene" id="Pp3c2_37990V3.7">
    <property type="protein sequence ID" value="Pp3c2_37990V3.7"/>
    <property type="gene ID" value="Pp3c2_37990"/>
</dbReference>
<dbReference type="EnsemblPlants" id="Pp3c2_37990V3.7">
    <property type="protein sequence ID" value="Pp3c2_37990V3.7"/>
    <property type="gene ID" value="Pp3c2_37990"/>
</dbReference>
<evidence type="ECO:0000313" key="2">
    <source>
        <dbReference type="EnsemblPlants" id="Pp3c2_37990V3.7"/>
    </source>
</evidence>
<dbReference type="InterPro" id="IPR001763">
    <property type="entry name" value="Rhodanese-like_dom"/>
</dbReference>
<dbReference type="CDD" id="cd00158">
    <property type="entry name" value="RHOD"/>
    <property type="match status" value="1"/>
</dbReference>
<dbReference type="RefSeq" id="XP_024360358.1">
    <property type="nucleotide sequence ID" value="XM_024504590.2"/>
</dbReference>
<dbReference type="Pfam" id="PF00581">
    <property type="entry name" value="Rhodanese"/>
    <property type="match status" value="1"/>
</dbReference>
<reference evidence="2 3" key="1">
    <citation type="journal article" date="2008" name="Science">
        <title>The Physcomitrella genome reveals evolutionary insights into the conquest of land by plants.</title>
        <authorList>
            <person name="Rensing S."/>
            <person name="Lang D."/>
            <person name="Zimmer A."/>
            <person name="Terry A."/>
            <person name="Salamov A."/>
            <person name="Shapiro H."/>
            <person name="Nishiyama T."/>
            <person name="Perroud P.-F."/>
            <person name="Lindquist E."/>
            <person name="Kamisugi Y."/>
            <person name="Tanahashi T."/>
            <person name="Sakakibara K."/>
            <person name="Fujita T."/>
            <person name="Oishi K."/>
            <person name="Shin-I T."/>
            <person name="Kuroki Y."/>
            <person name="Toyoda A."/>
            <person name="Suzuki Y."/>
            <person name="Hashimoto A."/>
            <person name="Yamaguchi K."/>
            <person name="Sugano A."/>
            <person name="Kohara Y."/>
            <person name="Fujiyama A."/>
            <person name="Anterola A."/>
            <person name="Aoki S."/>
            <person name="Ashton N."/>
            <person name="Barbazuk W.B."/>
            <person name="Barker E."/>
            <person name="Bennetzen J."/>
            <person name="Bezanilla M."/>
            <person name="Blankenship R."/>
            <person name="Cho S.H."/>
            <person name="Dutcher S."/>
            <person name="Estelle M."/>
            <person name="Fawcett J.A."/>
            <person name="Gundlach H."/>
            <person name="Hanada K."/>
            <person name="Heyl A."/>
            <person name="Hicks K.A."/>
            <person name="Hugh J."/>
            <person name="Lohr M."/>
            <person name="Mayer K."/>
            <person name="Melkozernov A."/>
            <person name="Murata T."/>
            <person name="Nelson D."/>
            <person name="Pils B."/>
            <person name="Prigge M."/>
            <person name="Reiss B."/>
            <person name="Renner T."/>
            <person name="Rombauts S."/>
            <person name="Rushton P."/>
            <person name="Sanderfoot A."/>
            <person name="Schween G."/>
            <person name="Shiu S.-H."/>
            <person name="Stueber K."/>
            <person name="Theodoulou F.L."/>
            <person name="Tu H."/>
            <person name="Van de Peer Y."/>
            <person name="Verrier P.J."/>
            <person name="Waters E."/>
            <person name="Wood A."/>
            <person name="Yang L."/>
            <person name="Cove D."/>
            <person name="Cuming A."/>
            <person name="Hasebe M."/>
            <person name="Lucas S."/>
            <person name="Mishler D.B."/>
            <person name="Reski R."/>
            <person name="Grigoriev I."/>
            <person name="Quatrano R.S."/>
            <person name="Boore J.L."/>
        </authorList>
    </citation>
    <scope>NUCLEOTIDE SEQUENCE [LARGE SCALE GENOMIC DNA]</scope>
    <source>
        <strain evidence="2 3">cv. Gransden 2004</strain>
    </source>
</reference>
<dbReference type="EMBL" id="ABEU02000002">
    <property type="status" value="NOT_ANNOTATED_CDS"/>
    <property type="molecule type" value="Genomic_DNA"/>
</dbReference>
<gene>
    <name evidence="2" type="primary">LOC112274815</name>
</gene>
<dbReference type="OrthoDB" id="566238at2759"/>
<proteinExistence type="predicted"/>
<protein>
    <recommendedName>
        <fullName evidence="1">Rhodanese domain-containing protein</fullName>
    </recommendedName>
</protein>
<name>A0A7I4D9Y9_PHYPA</name>
<evidence type="ECO:0000313" key="3">
    <source>
        <dbReference type="Proteomes" id="UP000006727"/>
    </source>
</evidence>
<dbReference type="PANTHER" id="PTHR45431:SF3">
    <property type="entry name" value="RHODANESE-LIKE DOMAIN-CONTAINING PROTEIN 15, CHLOROPLASTIC"/>
    <property type="match status" value="1"/>
</dbReference>
<dbReference type="InterPro" id="IPR036873">
    <property type="entry name" value="Rhodanese-like_dom_sf"/>
</dbReference>